<sequence>MKKMASALALSLVLGTTSLVGANSALATEKKPIDLGEIRVGERDNLNQEKLDNLTDEEKTQIVEEHILKNGQLIQALDSKEIEKAMNTIQSEGNERFVFEDGSSISINTGAETTSSQTLVPNKSDSTSSKTAKVDYLIESWTGLDLAEYTLYQDFKYDGKKVKSWSTPYSKYWALPVISQWQLVSENYNTDTDAVTTGGSKFRFGLWEIATFQTISVKGTLELYKDGTYKGWFKTL</sequence>
<gene>
    <name evidence="2" type="ORF">EEL30_05340</name>
</gene>
<evidence type="ECO:0000313" key="2">
    <source>
        <dbReference type="EMBL" id="QDX91841.1"/>
    </source>
</evidence>
<evidence type="ECO:0000256" key="1">
    <source>
        <dbReference type="SAM" id="SignalP"/>
    </source>
</evidence>
<dbReference type="Proteomes" id="UP000319432">
    <property type="component" value="Chromosome"/>
</dbReference>
<keyword evidence="1" id="KW-0732">Signal</keyword>
<feature type="chain" id="PRO_5021917892" evidence="1">
    <location>
        <begin position="28"/>
        <end position="236"/>
    </location>
</feature>
<keyword evidence="3" id="KW-1185">Reference proteome</keyword>
<organism evidence="2 3">
    <name type="scientific">Brevibacillus laterosporus</name>
    <name type="common">Bacillus laterosporus</name>
    <dbReference type="NCBI Taxonomy" id="1465"/>
    <lineage>
        <taxon>Bacteria</taxon>
        <taxon>Bacillati</taxon>
        <taxon>Bacillota</taxon>
        <taxon>Bacilli</taxon>
        <taxon>Bacillales</taxon>
        <taxon>Paenibacillaceae</taxon>
        <taxon>Brevibacillus</taxon>
    </lineage>
</organism>
<feature type="signal peptide" evidence="1">
    <location>
        <begin position="1"/>
        <end position="27"/>
    </location>
</feature>
<protein>
    <submittedName>
        <fullName evidence="2">Uncharacterized protein</fullName>
    </submittedName>
</protein>
<evidence type="ECO:0000313" key="3">
    <source>
        <dbReference type="Proteomes" id="UP000319432"/>
    </source>
</evidence>
<accession>A0A518V4C8</accession>
<reference evidence="2 3" key="1">
    <citation type="submission" date="2018-11" db="EMBL/GenBank/DDBJ databases">
        <title>Phylogenetic determinants of toxin gene distribution in genomes of Brevibacillus laterosporus.</title>
        <authorList>
            <person name="Glare T.R."/>
            <person name="Durrant A."/>
            <person name="Berry C."/>
            <person name="Palma L."/>
            <person name="Ormskirk M."/>
            <person name="Cox M.O."/>
        </authorList>
    </citation>
    <scope>NUCLEOTIDE SEQUENCE [LARGE SCALE GENOMIC DNA]</scope>
    <source>
        <strain evidence="2 3">1821L</strain>
    </source>
</reference>
<name>A0A518V4C8_BRELA</name>
<proteinExistence type="predicted"/>
<dbReference type="EMBL" id="CP033464">
    <property type="protein sequence ID" value="QDX91841.1"/>
    <property type="molecule type" value="Genomic_DNA"/>
</dbReference>
<dbReference type="AlphaFoldDB" id="A0A518V4C8"/>